<reference evidence="1" key="1">
    <citation type="submission" date="2014-11" db="EMBL/GenBank/DDBJ databases">
        <authorList>
            <person name="Amaro Gonzalez C."/>
        </authorList>
    </citation>
    <scope>NUCLEOTIDE SEQUENCE</scope>
</reference>
<evidence type="ECO:0000313" key="1">
    <source>
        <dbReference type="EMBL" id="JAI07445.1"/>
    </source>
</evidence>
<organism evidence="1">
    <name type="scientific">Anguilla anguilla</name>
    <name type="common">European freshwater eel</name>
    <name type="synonym">Muraena anguilla</name>
    <dbReference type="NCBI Taxonomy" id="7936"/>
    <lineage>
        <taxon>Eukaryota</taxon>
        <taxon>Metazoa</taxon>
        <taxon>Chordata</taxon>
        <taxon>Craniata</taxon>
        <taxon>Vertebrata</taxon>
        <taxon>Euteleostomi</taxon>
        <taxon>Actinopterygii</taxon>
        <taxon>Neopterygii</taxon>
        <taxon>Teleostei</taxon>
        <taxon>Anguilliformes</taxon>
        <taxon>Anguillidae</taxon>
        <taxon>Anguilla</taxon>
    </lineage>
</organism>
<accession>A0A0E9XXS2</accession>
<protein>
    <submittedName>
        <fullName evidence="1">Uncharacterized protein</fullName>
    </submittedName>
</protein>
<dbReference type="EMBL" id="GBXM01001133">
    <property type="protein sequence ID" value="JAI07445.1"/>
    <property type="molecule type" value="Transcribed_RNA"/>
</dbReference>
<reference evidence="1" key="2">
    <citation type="journal article" date="2015" name="Fish Shellfish Immunol.">
        <title>Early steps in the European eel (Anguilla anguilla)-Vibrio vulnificus interaction in the gills: Role of the RtxA13 toxin.</title>
        <authorList>
            <person name="Callol A."/>
            <person name="Pajuelo D."/>
            <person name="Ebbesson L."/>
            <person name="Teles M."/>
            <person name="MacKenzie S."/>
            <person name="Amaro C."/>
        </authorList>
    </citation>
    <scope>NUCLEOTIDE SEQUENCE</scope>
</reference>
<name>A0A0E9XXS2_ANGAN</name>
<dbReference type="AlphaFoldDB" id="A0A0E9XXS2"/>
<proteinExistence type="predicted"/>
<sequence>MGLGCSGLVLPLEGTWRLGIS</sequence>